<reference evidence="1 2" key="3">
    <citation type="journal article" date="2022" name="Microbiol. Spectr.">
        <title>Folding features and dynamics of 3D genome architecture in plant fungal pathogens.</title>
        <authorList>
            <person name="Xia C."/>
        </authorList>
    </citation>
    <scope>NUCLEOTIDE SEQUENCE [LARGE SCALE GENOMIC DNA]</scope>
    <source>
        <strain evidence="1 2">93-210</strain>
    </source>
</reference>
<evidence type="ECO:0000313" key="2">
    <source>
        <dbReference type="Proteomes" id="UP001060170"/>
    </source>
</evidence>
<keyword evidence="2" id="KW-1185">Reference proteome</keyword>
<proteinExistence type="predicted"/>
<dbReference type="EMBL" id="CM045871">
    <property type="protein sequence ID" value="KAI7951520.1"/>
    <property type="molecule type" value="Genomic_DNA"/>
</dbReference>
<dbReference type="Proteomes" id="UP001060170">
    <property type="component" value="Chromosome 7"/>
</dbReference>
<reference evidence="2" key="2">
    <citation type="journal article" date="2018" name="Mol. Plant Microbe Interact.">
        <title>Genome sequence resources for the wheat stripe rust pathogen (Puccinia striiformis f. sp. tritici) and the barley stripe rust pathogen (Puccinia striiformis f. sp. hordei).</title>
        <authorList>
            <person name="Xia C."/>
            <person name="Wang M."/>
            <person name="Yin C."/>
            <person name="Cornejo O.E."/>
            <person name="Hulbert S.H."/>
            <person name="Chen X."/>
        </authorList>
    </citation>
    <scope>NUCLEOTIDE SEQUENCE [LARGE SCALE GENOMIC DNA]</scope>
    <source>
        <strain evidence="2">93-210</strain>
    </source>
</reference>
<accession>A0ACC0EER4</accession>
<comment type="caution">
    <text evidence="1">The sequence shown here is derived from an EMBL/GenBank/DDBJ whole genome shotgun (WGS) entry which is preliminary data.</text>
</comment>
<gene>
    <name evidence="1" type="ORF">MJO28_007204</name>
</gene>
<organism evidence="1 2">
    <name type="scientific">Puccinia striiformis f. sp. tritici</name>
    <dbReference type="NCBI Taxonomy" id="168172"/>
    <lineage>
        <taxon>Eukaryota</taxon>
        <taxon>Fungi</taxon>
        <taxon>Dikarya</taxon>
        <taxon>Basidiomycota</taxon>
        <taxon>Pucciniomycotina</taxon>
        <taxon>Pucciniomycetes</taxon>
        <taxon>Pucciniales</taxon>
        <taxon>Pucciniaceae</taxon>
        <taxon>Puccinia</taxon>
    </lineage>
</organism>
<reference evidence="2" key="1">
    <citation type="journal article" date="2018" name="BMC Genomics">
        <title>Genomic insights into host adaptation between the wheat stripe rust pathogen (Puccinia striiformis f. sp. tritici) and the barley stripe rust pathogen (Puccinia striiformis f. sp. hordei).</title>
        <authorList>
            <person name="Xia C."/>
            <person name="Wang M."/>
            <person name="Yin C."/>
            <person name="Cornejo O.E."/>
            <person name="Hulbert S.H."/>
            <person name="Chen X."/>
        </authorList>
    </citation>
    <scope>NUCLEOTIDE SEQUENCE [LARGE SCALE GENOMIC DNA]</scope>
    <source>
        <strain evidence="2">93-210</strain>
    </source>
</reference>
<sequence length="66" mass="7259">MTDPPSTVDQDRTQTAESEEVNSQLNVGTSPPSLDTLQQNFPGHTFPLPPIIKPPSFQEFAMETTD</sequence>
<evidence type="ECO:0000313" key="1">
    <source>
        <dbReference type="EMBL" id="KAI7951520.1"/>
    </source>
</evidence>
<protein>
    <submittedName>
        <fullName evidence="1">Uncharacterized protein</fullName>
    </submittedName>
</protein>
<name>A0ACC0EER4_9BASI</name>